<dbReference type="AlphaFoldDB" id="A0A915AYF7"/>
<sequence>PRMCALPSSSDVEKEKQRLTAAAMFPGLQFMGFPTVTTAGSSVFPPNMAAQISLFNPHLQQYYANFIHQQQMLQNLHSHSPQSRIDLSPSVSDGRTSSHTDSPTRKLQLDDDGNPICLLCDEKLSNEQEWAEHIEMERAKLLKTIAGIKEQKTVTAQRTIGSPITDQSKRKREYELMRIRANQQKRLGLKTVVCRDPLVSMNRSSNSDSPSCSPSVSAFIKKEDSEILLPDKSFCKSCERHHEYLIISNNFDQPRCQECFMKLRAQTSALPLTITSSPMDSCSPGASSEGGAADKVSPQSPLSLVIDSKRPRID</sequence>
<feature type="region of interest" description="Disordered" evidence="1">
    <location>
        <begin position="278"/>
        <end position="314"/>
    </location>
</feature>
<name>A0A915AYF7_PARUN</name>
<feature type="region of interest" description="Disordered" evidence="1">
    <location>
        <begin position="77"/>
        <end position="109"/>
    </location>
</feature>
<accession>A0A915AYF7</accession>
<evidence type="ECO:0000256" key="1">
    <source>
        <dbReference type="SAM" id="MobiDB-lite"/>
    </source>
</evidence>
<evidence type="ECO:0000313" key="3">
    <source>
        <dbReference type="WBParaSite" id="PgR020_g051_t01"/>
    </source>
</evidence>
<reference evidence="3" key="1">
    <citation type="submission" date="2022-11" db="UniProtKB">
        <authorList>
            <consortium name="WormBaseParasite"/>
        </authorList>
    </citation>
    <scope>IDENTIFICATION</scope>
</reference>
<feature type="compositionally biased region" description="Basic and acidic residues" evidence="1">
    <location>
        <begin position="96"/>
        <end position="109"/>
    </location>
</feature>
<protein>
    <submittedName>
        <fullName evidence="3">Uncharacterized protein</fullName>
    </submittedName>
</protein>
<proteinExistence type="predicted"/>
<evidence type="ECO:0000313" key="2">
    <source>
        <dbReference type="Proteomes" id="UP000887569"/>
    </source>
</evidence>
<dbReference type="WBParaSite" id="PgR020_g051_t01">
    <property type="protein sequence ID" value="PgR020_g051_t01"/>
    <property type="gene ID" value="PgR020_g051"/>
</dbReference>
<keyword evidence="2" id="KW-1185">Reference proteome</keyword>
<organism evidence="2 3">
    <name type="scientific">Parascaris univalens</name>
    <name type="common">Nematode worm</name>
    <dbReference type="NCBI Taxonomy" id="6257"/>
    <lineage>
        <taxon>Eukaryota</taxon>
        <taxon>Metazoa</taxon>
        <taxon>Ecdysozoa</taxon>
        <taxon>Nematoda</taxon>
        <taxon>Chromadorea</taxon>
        <taxon>Rhabditida</taxon>
        <taxon>Spirurina</taxon>
        <taxon>Ascaridomorpha</taxon>
        <taxon>Ascaridoidea</taxon>
        <taxon>Ascarididae</taxon>
        <taxon>Parascaris</taxon>
    </lineage>
</organism>
<dbReference type="Proteomes" id="UP000887569">
    <property type="component" value="Unplaced"/>
</dbReference>
<feature type="compositionally biased region" description="Polar residues" evidence="1">
    <location>
        <begin position="77"/>
        <end position="95"/>
    </location>
</feature>